<comment type="subcellular location">
    <subcellularLocation>
        <location evidence="1">Cell membrane</location>
        <topology evidence="1">Multi-pass membrane protein</topology>
    </subcellularLocation>
</comment>
<gene>
    <name evidence="9" type="ORF">UFOPK2761_02191</name>
</gene>
<comment type="catalytic activity">
    <reaction evidence="7">
        <text>fluoride(in) = fluoride(out)</text>
        <dbReference type="Rhea" id="RHEA:76159"/>
        <dbReference type="ChEBI" id="CHEBI:17051"/>
    </reaction>
    <physiologicalReaction direction="left-to-right" evidence="7">
        <dbReference type="Rhea" id="RHEA:76160"/>
    </physiologicalReaction>
</comment>
<evidence type="ECO:0000256" key="5">
    <source>
        <dbReference type="ARBA" id="ARBA00023136"/>
    </source>
</evidence>
<reference evidence="9" key="1">
    <citation type="submission" date="2020-05" db="EMBL/GenBank/DDBJ databases">
        <authorList>
            <person name="Chiriac C."/>
            <person name="Salcher M."/>
            <person name="Ghai R."/>
            <person name="Kavagutti S V."/>
        </authorList>
    </citation>
    <scope>NUCLEOTIDE SEQUENCE</scope>
</reference>
<evidence type="ECO:0000256" key="6">
    <source>
        <dbReference type="ARBA" id="ARBA00035120"/>
    </source>
</evidence>
<dbReference type="EMBL" id="CAEZYQ010000017">
    <property type="protein sequence ID" value="CAB4754281.1"/>
    <property type="molecule type" value="Genomic_DNA"/>
</dbReference>
<organism evidence="9">
    <name type="scientific">freshwater metagenome</name>
    <dbReference type="NCBI Taxonomy" id="449393"/>
    <lineage>
        <taxon>unclassified sequences</taxon>
        <taxon>metagenomes</taxon>
        <taxon>ecological metagenomes</taxon>
    </lineage>
</organism>
<feature type="transmembrane region" description="Helical" evidence="8">
    <location>
        <begin position="56"/>
        <end position="80"/>
    </location>
</feature>
<comment type="similarity">
    <text evidence="6">Belongs to the fluoride channel Fluc/FEX (TC 1.A.43) family.</text>
</comment>
<dbReference type="InterPro" id="IPR003691">
    <property type="entry name" value="FluC"/>
</dbReference>
<evidence type="ECO:0000256" key="3">
    <source>
        <dbReference type="ARBA" id="ARBA00022692"/>
    </source>
</evidence>
<name>A0A6J6U2Y6_9ZZZZ</name>
<sequence>MSTLVTAGLVALGAAAGAPLRYWLWRRLDAPGRPVGTLVANTSGSLLLGVLSGLALGGHLLALLGTGFAGALTTWSTLALQTHGLGGRVGSVYVTTTLVLALGSCAVGFVVGAGLA</sequence>
<evidence type="ECO:0000256" key="8">
    <source>
        <dbReference type="SAM" id="Phobius"/>
    </source>
</evidence>
<evidence type="ECO:0000256" key="1">
    <source>
        <dbReference type="ARBA" id="ARBA00004651"/>
    </source>
</evidence>
<dbReference type="GO" id="GO:0005886">
    <property type="term" value="C:plasma membrane"/>
    <property type="evidence" value="ECO:0007669"/>
    <property type="project" value="UniProtKB-SubCell"/>
</dbReference>
<proteinExistence type="inferred from homology"/>
<dbReference type="Pfam" id="PF02537">
    <property type="entry name" value="CRCB"/>
    <property type="match status" value="1"/>
</dbReference>
<keyword evidence="4 8" id="KW-1133">Transmembrane helix</keyword>
<accession>A0A6J6U2Y6</accession>
<dbReference type="HAMAP" id="MF_00454">
    <property type="entry name" value="FluC"/>
    <property type="match status" value="1"/>
</dbReference>
<dbReference type="AlphaFoldDB" id="A0A6J6U2Y6"/>
<feature type="transmembrane region" description="Helical" evidence="8">
    <location>
        <begin position="92"/>
        <end position="115"/>
    </location>
</feature>
<evidence type="ECO:0000313" key="9">
    <source>
        <dbReference type="EMBL" id="CAB4754281.1"/>
    </source>
</evidence>
<keyword evidence="5 8" id="KW-0472">Membrane</keyword>
<evidence type="ECO:0000256" key="2">
    <source>
        <dbReference type="ARBA" id="ARBA00022475"/>
    </source>
</evidence>
<evidence type="ECO:0000256" key="7">
    <source>
        <dbReference type="ARBA" id="ARBA00035585"/>
    </source>
</evidence>
<evidence type="ECO:0000256" key="4">
    <source>
        <dbReference type="ARBA" id="ARBA00022989"/>
    </source>
</evidence>
<keyword evidence="3 8" id="KW-0812">Transmembrane</keyword>
<keyword evidence="2" id="KW-1003">Cell membrane</keyword>
<protein>
    <submittedName>
        <fullName evidence="9">Unannotated protein</fullName>
    </submittedName>
</protein>